<feature type="compositionally biased region" description="Basic and acidic residues" evidence="1">
    <location>
        <begin position="1"/>
        <end position="15"/>
    </location>
</feature>
<accession>A0A6J4P395</accession>
<dbReference type="EMBL" id="CADCUU010000173">
    <property type="protein sequence ID" value="CAA9405008.1"/>
    <property type="molecule type" value="Genomic_DNA"/>
</dbReference>
<feature type="region of interest" description="Disordered" evidence="1">
    <location>
        <begin position="93"/>
        <end position="139"/>
    </location>
</feature>
<organism evidence="2">
    <name type="scientific">uncultured Rubellimicrobium sp</name>
    <dbReference type="NCBI Taxonomy" id="543078"/>
    <lineage>
        <taxon>Bacteria</taxon>
        <taxon>Pseudomonadati</taxon>
        <taxon>Pseudomonadota</taxon>
        <taxon>Alphaproteobacteria</taxon>
        <taxon>Rhodobacterales</taxon>
        <taxon>Roseobacteraceae</taxon>
        <taxon>Rubellimicrobium</taxon>
        <taxon>environmental samples</taxon>
    </lineage>
</organism>
<feature type="region of interest" description="Disordered" evidence="1">
    <location>
        <begin position="240"/>
        <end position="308"/>
    </location>
</feature>
<feature type="non-terminal residue" evidence="2">
    <location>
        <position position="308"/>
    </location>
</feature>
<feature type="compositionally biased region" description="Gly residues" evidence="1">
    <location>
        <begin position="170"/>
        <end position="187"/>
    </location>
</feature>
<feature type="region of interest" description="Disordered" evidence="1">
    <location>
        <begin position="1"/>
        <end position="58"/>
    </location>
</feature>
<feature type="compositionally biased region" description="Basic and acidic residues" evidence="1">
    <location>
        <begin position="245"/>
        <end position="259"/>
    </location>
</feature>
<dbReference type="AlphaFoldDB" id="A0A6J4P395"/>
<proteinExistence type="predicted"/>
<feature type="compositionally biased region" description="Gly residues" evidence="1">
    <location>
        <begin position="44"/>
        <end position="58"/>
    </location>
</feature>
<evidence type="ECO:0000313" key="2">
    <source>
        <dbReference type="EMBL" id="CAA9405008.1"/>
    </source>
</evidence>
<evidence type="ECO:0000256" key="1">
    <source>
        <dbReference type="SAM" id="MobiDB-lite"/>
    </source>
</evidence>
<gene>
    <name evidence="2" type="ORF">AVDCRST_MAG15-1253</name>
</gene>
<feature type="compositionally biased region" description="Low complexity" evidence="1">
    <location>
        <begin position="260"/>
        <end position="277"/>
    </location>
</feature>
<feature type="region of interest" description="Disordered" evidence="1">
    <location>
        <begin position="162"/>
        <end position="218"/>
    </location>
</feature>
<name>A0A6J4P395_9RHOB</name>
<reference evidence="2" key="1">
    <citation type="submission" date="2020-02" db="EMBL/GenBank/DDBJ databases">
        <authorList>
            <person name="Meier V. D."/>
        </authorList>
    </citation>
    <scope>NUCLEOTIDE SEQUENCE</scope>
    <source>
        <strain evidence="2">AVDCRST_MAG15</strain>
    </source>
</reference>
<protein>
    <submittedName>
        <fullName evidence="2">Permease of the drug/metabolite transporter (DMT) superfamily</fullName>
    </submittedName>
</protein>
<feature type="compositionally biased region" description="Basic and acidic residues" evidence="1">
    <location>
        <begin position="100"/>
        <end position="112"/>
    </location>
</feature>
<sequence>DRSEDHRPARLDRDGTPQPHLGRVLPGQPHRAGGGPGRHHGRAAGAGGGSGPVAGGLGARVGGAPARAYLGGVPAPGAPQQRPALFADRLGTAVHRIRPRRDPQRLYRDSRGAGRGGRVPGRTAHGAEGLGRGAGLPWSDRCDRPWGAARCRRDLAVADGDHRGRSQLRGVGGAGPCGEPGRGAAGRGGRDGDGLLPHHASRRAHDRRAAGNAPLPLHVGGHRVPCGVLLGPGLPSLLSAAAPRGRGEHLPRDADDRAGGDPPRGAGLRGGPAAPGLWGIRAPCPGSCHSGRATGPTSRRHAERTSPM</sequence>
<feature type="non-terminal residue" evidence="2">
    <location>
        <position position="1"/>
    </location>
</feature>